<reference evidence="1 2" key="2">
    <citation type="submission" date="2020-06" db="EMBL/GenBank/DDBJ databases">
        <title>Antribacter stalactiti gen. nov., sp. nov., a new member of the family Nacardiaceae isolated from a cave.</title>
        <authorList>
            <person name="Kim I.S."/>
        </authorList>
    </citation>
    <scope>NUCLEOTIDE SEQUENCE [LARGE SCALE GENOMIC DNA]</scope>
    <source>
        <strain evidence="1 2">YC2-7</strain>
    </source>
</reference>
<reference evidence="1 2" key="1">
    <citation type="submission" date="2019-05" db="EMBL/GenBank/DDBJ databases">
        <authorList>
            <person name="Lee S.D."/>
        </authorList>
    </citation>
    <scope>NUCLEOTIDE SEQUENCE [LARGE SCALE GENOMIC DNA]</scope>
    <source>
        <strain evidence="1 2">YC2-7</strain>
    </source>
</reference>
<keyword evidence="2" id="KW-1185">Reference proteome</keyword>
<proteinExistence type="predicted"/>
<dbReference type="EMBL" id="VCQU01000014">
    <property type="protein sequence ID" value="NMN99146.1"/>
    <property type="molecule type" value="Genomic_DNA"/>
</dbReference>
<evidence type="ECO:0000313" key="1">
    <source>
        <dbReference type="EMBL" id="NMN99146.1"/>
    </source>
</evidence>
<comment type="caution">
    <text evidence="1">The sequence shown here is derived from an EMBL/GenBank/DDBJ whole genome shotgun (WGS) entry which is preliminary data.</text>
</comment>
<sequence>MATVRISNAASGLVVIDPQEAGTQGLSDAAPNIDTAVVEVAGGHLAWSLLGAHASPVAVLDDVARAQDWVWGLYGEAAAIALAEGSQRDVATSPAMPDLAAAARRLAFTLWAQRWWPASVLDGIPPLDADLLERDIAALVEQCDLLGIEENLTVDRVPETLGRAEDYALAAGAATATAPGGLVLARGIGGSDWRRYPAGLIDASDSAVSWELRRTGGRTVVMVNVVAAPGLRPPVPAHLQPHATVRAGDDTTEVELNLLGDNWFGEVAAPDGAGPALTIDIHVPGFGPTGAAGGDTRAMVRTLARRRLVRATSAIAIDDPDAPLLAEIAAAAADTDF</sequence>
<name>A0A848KMP3_9NOCA</name>
<dbReference type="Proteomes" id="UP000535543">
    <property type="component" value="Unassembled WGS sequence"/>
</dbReference>
<gene>
    <name evidence="1" type="ORF">FGL95_29405</name>
</gene>
<evidence type="ECO:0000313" key="2">
    <source>
        <dbReference type="Proteomes" id="UP000535543"/>
    </source>
</evidence>
<dbReference type="AlphaFoldDB" id="A0A848KMP3"/>
<protein>
    <submittedName>
        <fullName evidence="1">Uncharacterized protein</fullName>
    </submittedName>
</protein>
<accession>A0A848KMP3</accession>
<organism evidence="1 2">
    <name type="scientific">Antrihabitans stalactiti</name>
    <dbReference type="NCBI Taxonomy" id="2584121"/>
    <lineage>
        <taxon>Bacteria</taxon>
        <taxon>Bacillati</taxon>
        <taxon>Actinomycetota</taxon>
        <taxon>Actinomycetes</taxon>
        <taxon>Mycobacteriales</taxon>
        <taxon>Nocardiaceae</taxon>
        <taxon>Antrihabitans</taxon>
    </lineage>
</organism>